<evidence type="ECO:0000313" key="7">
    <source>
        <dbReference type="Ensembl" id="ENSAMXP00000014430.2"/>
    </source>
</evidence>
<evidence type="ECO:0000256" key="1">
    <source>
        <dbReference type="ARBA" id="ARBA00004370"/>
    </source>
</evidence>
<feature type="transmembrane region" description="Helical" evidence="4">
    <location>
        <begin position="277"/>
        <end position="302"/>
    </location>
</feature>
<dbReference type="AlphaFoldDB" id="W5L3L8"/>
<dbReference type="HOGENOM" id="CLU_056010_2_0_1"/>
<dbReference type="InterPro" id="IPR013106">
    <property type="entry name" value="Ig_V-set"/>
</dbReference>
<dbReference type="InterPro" id="IPR007110">
    <property type="entry name" value="Ig-like_dom"/>
</dbReference>
<dbReference type="Pfam" id="PF07686">
    <property type="entry name" value="V-set"/>
    <property type="match status" value="2"/>
</dbReference>
<feature type="domain" description="Ig-like" evidence="6">
    <location>
        <begin position="123"/>
        <end position="220"/>
    </location>
</feature>
<keyword evidence="2 4" id="KW-0812">Transmembrane</keyword>
<keyword evidence="8" id="KW-1185">Reference proteome</keyword>
<dbReference type="Ensembl" id="ENSAMXT00000014430.2">
    <property type="protein sequence ID" value="ENSAMXP00000014430.2"/>
    <property type="gene ID" value="ENSAMXG00000014005.2"/>
</dbReference>
<feature type="signal peptide" evidence="5">
    <location>
        <begin position="1"/>
        <end position="16"/>
    </location>
</feature>
<keyword evidence="5" id="KW-0732">Signal</keyword>
<feature type="transmembrane region" description="Helical" evidence="4">
    <location>
        <begin position="347"/>
        <end position="370"/>
    </location>
</feature>
<accession>W5L3L8</accession>
<dbReference type="InterPro" id="IPR003599">
    <property type="entry name" value="Ig_sub"/>
</dbReference>
<name>W5L3L8_ASTMX</name>
<dbReference type="GO" id="GO:0004888">
    <property type="term" value="F:transmembrane signaling receptor activity"/>
    <property type="evidence" value="ECO:0007669"/>
    <property type="project" value="TreeGrafter"/>
</dbReference>
<dbReference type="GeneTree" id="ENSGT00950000182977"/>
<evidence type="ECO:0000259" key="6">
    <source>
        <dbReference type="PROSITE" id="PS50835"/>
    </source>
</evidence>
<keyword evidence="4" id="KW-1133">Transmembrane helix</keyword>
<dbReference type="InterPro" id="IPR050671">
    <property type="entry name" value="CD300_family_receptors"/>
</dbReference>
<dbReference type="PANTHER" id="PTHR11860">
    <property type="entry name" value="POLYMERIC-IMMUNOGLOBULIN RECEPTOR"/>
    <property type="match status" value="1"/>
</dbReference>
<organism evidence="7 8">
    <name type="scientific">Astyanax mexicanus</name>
    <name type="common">Blind cave fish</name>
    <name type="synonym">Astyanax fasciatus mexicanus</name>
    <dbReference type="NCBI Taxonomy" id="7994"/>
    <lineage>
        <taxon>Eukaryota</taxon>
        <taxon>Metazoa</taxon>
        <taxon>Chordata</taxon>
        <taxon>Craniata</taxon>
        <taxon>Vertebrata</taxon>
        <taxon>Euteleostomi</taxon>
        <taxon>Actinopterygii</taxon>
        <taxon>Neopterygii</taxon>
        <taxon>Teleostei</taxon>
        <taxon>Ostariophysi</taxon>
        <taxon>Characiformes</taxon>
        <taxon>Characoidei</taxon>
        <taxon>Acestrorhamphidae</taxon>
        <taxon>Acestrorhamphinae</taxon>
        <taxon>Astyanax</taxon>
    </lineage>
</organism>
<dbReference type="CDD" id="cd05716">
    <property type="entry name" value="IgV_pIgR_like"/>
    <property type="match status" value="1"/>
</dbReference>
<evidence type="ECO:0000256" key="3">
    <source>
        <dbReference type="ARBA" id="ARBA00023136"/>
    </source>
</evidence>
<comment type="subcellular location">
    <subcellularLocation>
        <location evidence="1">Membrane</location>
    </subcellularLocation>
</comment>
<dbReference type="PROSITE" id="PS50835">
    <property type="entry name" value="IG_LIKE"/>
    <property type="match status" value="2"/>
</dbReference>
<feature type="domain" description="Ig-like" evidence="6">
    <location>
        <begin position="12"/>
        <end position="103"/>
    </location>
</feature>
<sequence length="394" mass="44093">MGCLLMVIVFITSVESLISKKELSLQPGGNITIPCHYNKRFIQHKKYWCYDAGSAFNYCKIQAYANNTADRVTVTDYPDQNLFTVTMRNLQTGDTGSYWCAVEIEGLKPDVHKQFYITVKSDPVVSVVESSVGGQEGGVVRVQCIYSAGYQSEQKQWCRSKDRRCYTVGRRTDTSQNSAVQINDDGRSRSFSVEMSGLKKSDAGWYWCRVGKLEVPVHLSVSRKNLGTTTTIGKTEADITETLSPAVTTSATVNHTSISNSSFSSEKQREKDGSLKLLWPPLAVAGLGLLLLILVSIITCVLRRKYKETQPERISNAGVHTTSATEDSITYSTVLTTNKARLFIQTYLFSFYFFIFLLLFFFISIFSHFLPNLHCQLPNPLTRTPPITSNAPTH</sequence>
<feature type="chain" id="PRO_5017432078" description="Ig-like domain-containing protein" evidence="5">
    <location>
        <begin position="17"/>
        <end position="394"/>
    </location>
</feature>
<dbReference type="PANTHER" id="PTHR11860:SF87">
    <property type="entry name" value="CMRF35-LIKE MOLECULE 8"/>
    <property type="match status" value="1"/>
</dbReference>
<evidence type="ECO:0000313" key="8">
    <source>
        <dbReference type="Proteomes" id="UP000018467"/>
    </source>
</evidence>
<dbReference type="Gene3D" id="2.60.40.10">
    <property type="entry name" value="Immunoglobulins"/>
    <property type="match status" value="2"/>
</dbReference>
<dbReference type="InParanoid" id="W5L3L8"/>
<reference evidence="8" key="2">
    <citation type="journal article" date="2014" name="Nat. Commun.">
        <title>The cavefish genome reveals candidate genes for eye loss.</title>
        <authorList>
            <person name="McGaugh S.E."/>
            <person name="Gross J.B."/>
            <person name="Aken B."/>
            <person name="Blin M."/>
            <person name="Borowsky R."/>
            <person name="Chalopin D."/>
            <person name="Hinaux H."/>
            <person name="Jeffery W.R."/>
            <person name="Keene A."/>
            <person name="Ma L."/>
            <person name="Minx P."/>
            <person name="Murphy D."/>
            <person name="O'Quin K.E."/>
            <person name="Retaux S."/>
            <person name="Rohner N."/>
            <person name="Searle S.M."/>
            <person name="Stahl B.A."/>
            <person name="Tabin C."/>
            <person name="Volff J.N."/>
            <person name="Yoshizawa M."/>
            <person name="Warren W.C."/>
        </authorList>
    </citation>
    <scope>NUCLEOTIDE SEQUENCE [LARGE SCALE GENOMIC DNA]</scope>
    <source>
        <strain evidence="8">female</strain>
    </source>
</reference>
<dbReference type="InterPro" id="IPR013783">
    <property type="entry name" value="Ig-like_fold"/>
</dbReference>
<dbReference type="SUPFAM" id="SSF48726">
    <property type="entry name" value="Immunoglobulin"/>
    <property type="match status" value="2"/>
</dbReference>
<evidence type="ECO:0000256" key="5">
    <source>
        <dbReference type="SAM" id="SignalP"/>
    </source>
</evidence>
<reference evidence="7" key="3">
    <citation type="submission" date="2025-08" db="UniProtKB">
        <authorList>
            <consortium name="Ensembl"/>
        </authorList>
    </citation>
    <scope>IDENTIFICATION</scope>
</reference>
<dbReference type="GO" id="GO:0005886">
    <property type="term" value="C:plasma membrane"/>
    <property type="evidence" value="ECO:0007669"/>
    <property type="project" value="TreeGrafter"/>
</dbReference>
<keyword evidence="3 4" id="KW-0472">Membrane</keyword>
<dbReference type="SMART" id="SM00409">
    <property type="entry name" value="IG"/>
    <property type="match status" value="2"/>
</dbReference>
<dbReference type="InterPro" id="IPR036179">
    <property type="entry name" value="Ig-like_dom_sf"/>
</dbReference>
<reference evidence="8" key="1">
    <citation type="submission" date="2013-03" db="EMBL/GenBank/DDBJ databases">
        <authorList>
            <person name="Jeffery W."/>
            <person name="Warren W."/>
            <person name="Wilson R.K."/>
        </authorList>
    </citation>
    <scope>NUCLEOTIDE SEQUENCE</scope>
    <source>
        <strain evidence="8">female</strain>
    </source>
</reference>
<evidence type="ECO:0000256" key="2">
    <source>
        <dbReference type="ARBA" id="ARBA00022692"/>
    </source>
</evidence>
<dbReference type="Proteomes" id="UP000018467">
    <property type="component" value="Unassembled WGS sequence"/>
</dbReference>
<dbReference type="eggNOG" id="ENOG502SURU">
    <property type="taxonomic scope" value="Eukaryota"/>
</dbReference>
<proteinExistence type="predicted"/>
<evidence type="ECO:0000256" key="4">
    <source>
        <dbReference type="SAM" id="Phobius"/>
    </source>
</evidence>
<protein>
    <recommendedName>
        <fullName evidence="6">Ig-like domain-containing protein</fullName>
    </recommendedName>
</protein>
<reference evidence="7" key="4">
    <citation type="submission" date="2025-09" db="UniProtKB">
        <authorList>
            <consortium name="Ensembl"/>
        </authorList>
    </citation>
    <scope>IDENTIFICATION</scope>
</reference>